<dbReference type="SUPFAM" id="SSF55021">
    <property type="entry name" value="ACT-like"/>
    <property type="match status" value="2"/>
</dbReference>
<dbReference type="UniPathway" id="UPA00050">
    <property type="reaction ID" value="UER00063"/>
</dbReference>
<evidence type="ECO:0000256" key="25">
    <source>
        <dbReference type="ARBA" id="ARBA00048841"/>
    </source>
</evidence>
<evidence type="ECO:0000256" key="13">
    <source>
        <dbReference type="ARBA" id="ARBA00022741"/>
    </source>
</evidence>
<dbReference type="GO" id="GO:0009089">
    <property type="term" value="P:lysine biosynthetic process via diaminopimelate"/>
    <property type="evidence" value="ECO:0007669"/>
    <property type="project" value="UniProtKB-UniPathway"/>
</dbReference>
<dbReference type="SUPFAM" id="SSF51735">
    <property type="entry name" value="NAD(P)-binding Rossmann-fold domains"/>
    <property type="match status" value="1"/>
</dbReference>
<gene>
    <name evidence="28" type="ordered locus">SpiBuddy_1711</name>
</gene>
<keyword evidence="29" id="KW-1185">Reference proteome</keyword>
<dbReference type="InterPro" id="IPR036393">
    <property type="entry name" value="AceGlu_kinase-like_sf"/>
</dbReference>
<dbReference type="PROSITE" id="PS01042">
    <property type="entry name" value="HOMOSER_DHGENASE"/>
    <property type="match status" value="1"/>
</dbReference>
<comment type="cofactor">
    <cofactor evidence="1">
        <name>a metal cation</name>
        <dbReference type="ChEBI" id="CHEBI:25213"/>
    </cofactor>
</comment>
<dbReference type="GO" id="GO:0005524">
    <property type="term" value="F:ATP binding"/>
    <property type="evidence" value="ECO:0007669"/>
    <property type="project" value="UniProtKB-KW"/>
</dbReference>
<evidence type="ECO:0000256" key="7">
    <source>
        <dbReference type="ARBA" id="ARBA00007952"/>
    </source>
</evidence>
<dbReference type="InterPro" id="IPR002912">
    <property type="entry name" value="ACT_dom"/>
</dbReference>
<evidence type="ECO:0000256" key="16">
    <source>
        <dbReference type="ARBA" id="ARBA00022857"/>
    </source>
</evidence>
<dbReference type="FunFam" id="3.30.2130.10:FF:000001">
    <property type="entry name" value="Bifunctional aspartokinase/homoserine dehydrogenase"/>
    <property type="match status" value="1"/>
</dbReference>
<evidence type="ECO:0000256" key="9">
    <source>
        <dbReference type="ARBA" id="ARBA00022605"/>
    </source>
</evidence>
<evidence type="ECO:0000256" key="22">
    <source>
        <dbReference type="ARBA" id="ARBA00023268"/>
    </source>
</evidence>
<comment type="catalytic activity">
    <reaction evidence="25">
        <text>L-homoserine + NADP(+) = L-aspartate 4-semialdehyde + NADPH + H(+)</text>
        <dbReference type="Rhea" id="RHEA:15761"/>
        <dbReference type="ChEBI" id="CHEBI:15378"/>
        <dbReference type="ChEBI" id="CHEBI:57476"/>
        <dbReference type="ChEBI" id="CHEBI:57783"/>
        <dbReference type="ChEBI" id="CHEBI:58349"/>
        <dbReference type="ChEBI" id="CHEBI:537519"/>
        <dbReference type="EC" id="1.1.1.3"/>
    </reaction>
    <physiologicalReaction direction="right-to-left" evidence="25">
        <dbReference type="Rhea" id="RHEA:15763"/>
    </physiologicalReaction>
</comment>
<keyword evidence="13" id="KW-0547">Nucleotide-binding</keyword>
<dbReference type="EMBL" id="CP002541">
    <property type="protein sequence ID" value="ADY13536.1"/>
    <property type="molecule type" value="Genomic_DNA"/>
</dbReference>
<dbReference type="Pfam" id="PF00742">
    <property type="entry name" value="Homoserine_dh"/>
    <property type="match status" value="1"/>
</dbReference>
<evidence type="ECO:0000256" key="2">
    <source>
        <dbReference type="ARBA" id="ARBA00004766"/>
    </source>
</evidence>
<comment type="pathway">
    <text evidence="5">Amino-acid biosynthesis; L-methionine biosynthesis via de novo pathway; L-homoserine from L-aspartate: step 3/3.</text>
</comment>
<name>F0RZI4_SPHGB</name>
<keyword evidence="20" id="KW-0457">Lysine biosynthesis</keyword>
<evidence type="ECO:0000256" key="21">
    <source>
        <dbReference type="ARBA" id="ARBA00023167"/>
    </source>
</evidence>
<keyword evidence="21" id="KW-0486">Methionine biosynthesis</keyword>
<organism evidence="28 29">
    <name type="scientific">Sphaerochaeta globosa (strain ATCC BAA-1886 / DSM 22777 / Buddy)</name>
    <name type="common">Spirochaeta sp. (strain Buddy)</name>
    <dbReference type="NCBI Taxonomy" id="158189"/>
    <lineage>
        <taxon>Bacteria</taxon>
        <taxon>Pseudomonadati</taxon>
        <taxon>Spirochaetota</taxon>
        <taxon>Spirochaetia</taxon>
        <taxon>Spirochaetales</taxon>
        <taxon>Sphaerochaetaceae</taxon>
        <taxon>Sphaerochaeta</taxon>
    </lineage>
</organism>
<dbReference type="EC" id="1.1.1.3" evidence="28"/>
<evidence type="ECO:0000256" key="18">
    <source>
        <dbReference type="ARBA" id="ARBA00023027"/>
    </source>
</evidence>
<dbReference type="PROSITE" id="PS51671">
    <property type="entry name" value="ACT"/>
    <property type="match status" value="1"/>
</dbReference>
<evidence type="ECO:0000256" key="23">
    <source>
        <dbReference type="ARBA" id="ARBA00044938"/>
    </source>
</evidence>
<dbReference type="PIRSF" id="PIRSF000727">
    <property type="entry name" value="ThrA"/>
    <property type="match status" value="1"/>
</dbReference>
<keyword evidence="17 28" id="KW-0560">Oxidoreductase</keyword>
<evidence type="ECO:0000256" key="15">
    <source>
        <dbReference type="ARBA" id="ARBA00022840"/>
    </source>
</evidence>
<feature type="domain" description="ACT" evidence="27">
    <location>
        <begin position="378"/>
        <end position="450"/>
    </location>
</feature>
<evidence type="ECO:0000256" key="14">
    <source>
        <dbReference type="ARBA" id="ARBA00022777"/>
    </source>
</evidence>
<dbReference type="FunFam" id="3.40.50.720:FF:000083">
    <property type="entry name" value="Bifunctional aspartokinase/homoserine dehydrogenase"/>
    <property type="match status" value="1"/>
</dbReference>
<evidence type="ECO:0000256" key="19">
    <source>
        <dbReference type="ARBA" id="ARBA00023053"/>
    </source>
</evidence>
<dbReference type="Gene3D" id="3.40.1160.10">
    <property type="entry name" value="Acetylglutamate kinase-like"/>
    <property type="match status" value="1"/>
</dbReference>
<keyword evidence="14 28" id="KW-0418">Kinase</keyword>
<dbReference type="NCBIfam" id="NF006959">
    <property type="entry name" value="PRK09436.1"/>
    <property type="match status" value="1"/>
</dbReference>
<comment type="function">
    <text evidence="23">Bifunctional aspartate kinase and homoserine dehydrogenase that catalyzes the first and the third steps toward the synthesis of lysine, methionine and threonine from aspartate.</text>
</comment>
<comment type="catalytic activity">
    <reaction evidence="24">
        <text>L-aspartate + ATP = 4-phospho-L-aspartate + ADP</text>
        <dbReference type="Rhea" id="RHEA:23776"/>
        <dbReference type="ChEBI" id="CHEBI:29991"/>
        <dbReference type="ChEBI" id="CHEBI:30616"/>
        <dbReference type="ChEBI" id="CHEBI:57535"/>
        <dbReference type="ChEBI" id="CHEBI:456216"/>
        <dbReference type="EC" id="2.7.2.4"/>
    </reaction>
    <physiologicalReaction direction="left-to-right" evidence="24">
        <dbReference type="Rhea" id="RHEA:23777"/>
    </physiologicalReaction>
</comment>
<evidence type="ECO:0000256" key="8">
    <source>
        <dbReference type="ARBA" id="ARBA00010046"/>
    </source>
</evidence>
<keyword evidence="22" id="KW-0511">Multifunctional enzyme</keyword>
<keyword evidence="10 28" id="KW-0808">Transferase</keyword>
<dbReference type="UniPathway" id="UPA00051">
    <property type="reaction ID" value="UER00462"/>
</dbReference>
<comment type="similarity">
    <text evidence="7">In the C-terminal section; belongs to the homoserine dehydrogenase family.</text>
</comment>
<dbReference type="GO" id="GO:0009090">
    <property type="term" value="P:homoserine biosynthetic process"/>
    <property type="evidence" value="ECO:0007669"/>
    <property type="project" value="UniProtKB-ARBA"/>
</dbReference>
<reference evidence="29" key="1">
    <citation type="submission" date="2011-02" db="EMBL/GenBank/DDBJ databases">
        <title>Complete sequence of Spirochaeta sp. Buddy.</title>
        <authorList>
            <person name="Lucas S."/>
            <person name="Copeland A."/>
            <person name="Lapidus A."/>
            <person name="Cheng J.-F."/>
            <person name="Goodwin L."/>
            <person name="Pitluck S."/>
            <person name="Zeytun A."/>
            <person name="Detter J.C."/>
            <person name="Han C."/>
            <person name="Tapia R."/>
            <person name="Land M."/>
            <person name="Hauser L."/>
            <person name="Kyrpides N."/>
            <person name="Ivanova N."/>
            <person name="Mikhailova N."/>
            <person name="Pagani I."/>
            <person name="Ritalahti K.M."/>
            <person name="Loeffler F.E."/>
            <person name="Woyke T."/>
        </authorList>
    </citation>
    <scope>NUCLEOTIDE SEQUENCE [LARGE SCALE GENOMIC DNA]</scope>
    <source>
        <strain evidence="29">ATCC BAA-1886 / DSM 22777 / Buddy</strain>
    </source>
</reference>
<evidence type="ECO:0000256" key="24">
    <source>
        <dbReference type="ARBA" id="ARBA00048561"/>
    </source>
</evidence>
<dbReference type="Proteomes" id="UP000008466">
    <property type="component" value="Chromosome"/>
</dbReference>
<dbReference type="eggNOG" id="COG0460">
    <property type="taxonomic scope" value="Bacteria"/>
</dbReference>
<comment type="pathway">
    <text evidence="2">Amino-acid biosynthesis; L-lysine biosynthesis via DAP pathway; (S)-tetrahydrodipicolinate from L-aspartate: step 1/4.</text>
</comment>
<comment type="similarity">
    <text evidence="8">In the N-terminal section; belongs to the aspartokinase family.</text>
</comment>
<comment type="pathway">
    <text evidence="3">Amino-acid biosynthesis; L-methionine biosynthesis via de novo pathway; L-homoserine from L-aspartate: step 1/3.</text>
</comment>
<evidence type="ECO:0000256" key="11">
    <source>
        <dbReference type="ARBA" id="ARBA00022697"/>
    </source>
</evidence>
<dbReference type="InterPro" id="IPR049638">
    <property type="entry name" value="AK-HD"/>
</dbReference>
<dbReference type="eggNOG" id="COG0527">
    <property type="taxonomic scope" value="Bacteria"/>
</dbReference>
<keyword evidence="15" id="KW-0067">ATP-binding</keyword>
<dbReference type="RefSeq" id="WP_013607385.1">
    <property type="nucleotide sequence ID" value="NC_015152.1"/>
</dbReference>
<dbReference type="SUPFAM" id="SSF53633">
    <property type="entry name" value="Carbamate kinase-like"/>
    <property type="match status" value="1"/>
</dbReference>
<sequence>MSSIRVHAVESANLVSKDGCEKILRIFKSAKETHQVFVLAPLRDTEFELSSLLLSAKGRDERLWSLQEQRFSSWTMLVETILSVPSGKKVLERIKQGFADIEDILRSVWLVEEVSSGVQRYLEKLCDSWIADLLCHYATTSGITADMAEYGAVSSIAPQTYQMLFVYGQLPQAEGSFLRDGRSEYAASHLAGVLGAQGVTFWNNTSLLKNADSNEVPSALVIRSLSYSEATELSFFGAPVIHPQALLPAINKSINVQLRWWGQEDEEGTSISKDGEGEQLNRVKGFSIIHDIALINVEGAGMSGVIGIASRLFSAMRKASISVVLISQASSEYSICFAVPESQMENACSVAKDAFAHEMNEHLIQSIEGEPGLAILAAVGKQMTGQAGIAGKFFSSLGRAGVNVIAIAQGSSETNISAVIKGSDSKKALRALHARFFLSKQALSVGLIGPGNIGSTLLEQIASESHRLKEQFGVDIHIRGIANSKKMMLDQDGIDPSHWKERFETEAVPLDLELFTRHIGATYFPHSLLIDCTTSSLLAQQYDSWLEMGIHVITPNKKAGTAPMAYYNKLFDTCLRTGRRFLYETTVGAGLPVICTLKDLVQTGDRIHRIEGIVSGTLAWLFSTYDGTVPFSTLVRKAKEMGYTEPDPRDDLSGMDVGRKTVILAREMGYEVEFEDIPIQSMVPDGMASLSIEAFMQNLEALDLSIEQAYRTAALKQEKLRYVGIVDEQGSCSATLASFGVDHPFAQTSGTDNVICFTTDRYLTQPLVIKGPGAGREVTAGGVFSDMLRLAAYLGARI</sequence>
<dbReference type="AlphaFoldDB" id="F0RZI4"/>
<comment type="pathway">
    <text evidence="6">Amino-acid biosynthesis; L-threonine biosynthesis; L-threonine from L-aspartate: step 1/5.</text>
</comment>
<protein>
    <submittedName>
        <fullName evidence="28">Aspartate kinase</fullName>
        <ecNumber evidence="28">1.1.1.3</ecNumber>
        <ecNumber evidence="28">2.7.2.4</ecNumber>
    </submittedName>
</protein>
<dbReference type="InterPro" id="IPR036291">
    <property type="entry name" value="NAD(P)-bd_dom_sf"/>
</dbReference>
<evidence type="ECO:0000256" key="26">
    <source>
        <dbReference type="ARBA" id="ARBA00049031"/>
    </source>
</evidence>
<dbReference type="Gene3D" id="3.40.50.720">
    <property type="entry name" value="NAD(P)-binding Rossmann-like Domain"/>
    <property type="match status" value="1"/>
</dbReference>
<dbReference type="GO" id="GO:0046872">
    <property type="term" value="F:metal ion binding"/>
    <property type="evidence" value="ECO:0007669"/>
    <property type="project" value="UniProtKB-KW"/>
</dbReference>
<evidence type="ECO:0000259" key="27">
    <source>
        <dbReference type="PROSITE" id="PS51671"/>
    </source>
</evidence>
<dbReference type="OrthoDB" id="9799110at2"/>
<dbReference type="PANTHER" id="PTHR43070">
    <property type="match status" value="1"/>
</dbReference>
<dbReference type="PANTHER" id="PTHR43070:SF5">
    <property type="entry name" value="HOMOSERINE DEHYDROGENASE"/>
    <property type="match status" value="1"/>
</dbReference>
<dbReference type="CDD" id="cd04922">
    <property type="entry name" value="ACT_AKi-HSDH-ThrA_2"/>
    <property type="match status" value="1"/>
</dbReference>
<keyword evidence="19" id="KW-0915">Sodium</keyword>
<dbReference type="Pfam" id="PF03447">
    <property type="entry name" value="NAD_binding_3"/>
    <property type="match status" value="1"/>
</dbReference>
<evidence type="ECO:0000256" key="10">
    <source>
        <dbReference type="ARBA" id="ARBA00022679"/>
    </source>
</evidence>
<evidence type="ECO:0000313" key="28">
    <source>
        <dbReference type="EMBL" id="ADY13536.1"/>
    </source>
</evidence>
<keyword evidence="18" id="KW-0520">NAD</keyword>
<dbReference type="STRING" id="158189.SpiBuddy_1711"/>
<dbReference type="InterPro" id="IPR005106">
    <property type="entry name" value="Asp/hSer_DH_NAD-bd"/>
</dbReference>
<dbReference type="KEGG" id="sbu:SpiBuddy_1711"/>
<dbReference type="GO" id="GO:0009088">
    <property type="term" value="P:threonine biosynthetic process"/>
    <property type="evidence" value="ECO:0007669"/>
    <property type="project" value="UniProtKB-UniPathway"/>
</dbReference>
<comment type="catalytic activity">
    <reaction evidence="26">
        <text>L-homoserine + NAD(+) = L-aspartate 4-semialdehyde + NADH + H(+)</text>
        <dbReference type="Rhea" id="RHEA:15757"/>
        <dbReference type="ChEBI" id="CHEBI:15378"/>
        <dbReference type="ChEBI" id="CHEBI:57476"/>
        <dbReference type="ChEBI" id="CHEBI:57540"/>
        <dbReference type="ChEBI" id="CHEBI:57945"/>
        <dbReference type="ChEBI" id="CHEBI:537519"/>
        <dbReference type="EC" id="1.1.1.3"/>
    </reaction>
    <physiologicalReaction direction="right-to-left" evidence="26">
        <dbReference type="Rhea" id="RHEA:15759"/>
    </physiologicalReaction>
</comment>
<dbReference type="InterPro" id="IPR054352">
    <property type="entry name" value="ACT_Aspartokinase"/>
</dbReference>
<dbReference type="CDD" id="cd04921">
    <property type="entry name" value="ACT_AKi-HSDH-ThrA-like_1"/>
    <property type="match status" value="1"/>
</dbReference>
<dbReference type="InterPro" id="IPR045865">
    <property type="entry name" value="ACT-like_dom_sf"/>
</dbReference>
<dbReference type="GO" id="GO:0004072">
    <property type="term" value="F:aspartate kinase activity"/>
    <property type="evidence" value="ECO:0007669"/>
    <property type="project" value="UniProtKB-EC"/>
</dbReference>
<dbReference type="InterPro" id="IPR001342">
    <property type="entry name" value="HDH_cat"/>
</dbReference>
<evidence type="ECO:0000256" key="5">
    <source>
        <dbReference type="ARBA" id="ARBA00005062"/>
    </source>
</evidence>
<dbReference type="FunFam" id="3.30.360.10:FF:000006">
    <property type="entry name" value="Bifunctional aspartokinase/homoserine dehydrogenase"/>
    <property type="match status" value="1"/>
</dbReference>
<dbReference type="InterPro" id="IPR019811">
    <property type="entry name" value="HDH_CS"/>
</dbReference>
<dbReference type="InterPro" id="IPR011147">
    <property type="entry name" value="Bifunc_Aspkin/hSer_DH"/>
</dbReference>
<proteinExistence type="inferred from homology"/>
<dbReference type="Gene3D" id="3.30.2130.10">
    <property type="entry name" value="VC0802-like"/>
    <property type="match status" value="1"/>
</dbReference>
<evidence type="ECO:0000256" key="12">
    <source>
        <dbReference type="ARBA" id="ARBA00022723"/>
    </source>
</evidence>
<evidence type="ECO:0000256" key="20">
    <source>
        <dbReference type="ARBA" id="ARBA00023154"/>
    </source>
</evidence>
<accession>F0RZI4</accession>
<evidence type="ECO:0000313" key="29">
    <source>
        <dbReference type="Proteomes" id="UP000008466"/>
    </source>
</evidence>
<dbReference type="Pfam" id="PF22468">
    <property type="entry name" value="ACT_9"/>
    <property type="match status" value="2"/>
</dbReference>
<dbReference type="SUPFAM" id="SSF55347">
    <property type="entry name" value="Glyceraldehyde-3-phosphate dehydrogenase-like, C-terminal domain"/>
    <property type="match status" value="1"/>
</dbReference>
<evidence type="ECO:0000256" key="1">
    <source>
        <dbReference type="ARBA" id="ARBA00001920"/>
    </source>
</evidence>
<keyword evidence="16" id="KW-0521">NADP</keyword>
<keyword evidence="11" id="KW-0791">Threonine biosynthesis</keyword>
<evidence type="ECO:0000256" key="6">
    <source>
        <dbReference type="ARBA" id="ARBA00005139"/>
    </source>
</evidence>
<dbReference type="GO" id="GO:0050661">
    <property type="term" value="F:NADP binding"/>
    <property type="evidence" value="ECO:0007669"/>
    <property type="project" value="InterPro"/>
</dbReference>
<evidence type="ECO:0000256" key="4">
    <source>
        <dbReference type="ARBA" id="ARBA00005056"/>
    </source>
</evidence>
<dbReference type="GO" id="GO:0009086">
    <property type="term" value="P:methionine biosynthetic process"/>
    <property type="evidence" value="ECO:0007669"/>
    <property type="project" value="UniProtKB-KW"/>
</dbReference>
<dbReference type="EC" id="2.7.2.4" evidence="28"/>
<comment type="pathway">
    <text evidence="4">Amino-acid biosynthesis; L-threonine biosynthesis; L-threonine from L-aspartate: step 3/5.</text>
</comment>
<dbReference type="HOGENOM" id="CLU_009116_7_1_12"/>
<dbReference type="Pfam" id="PF00696">
    <property type="entry name" value="AA_kinase"/>
    <property type="match status" value="1"/>
</dbReference>
<keyword evidence="9" id="KW-0028">Amino-acid biosynthesis</keyword>
<dbReference type="Gene3D" id="3.30.360.10">
    <property type="entry name" value="Dihydrodipicolinate Reductase, domain 2"/>
    <property type="match status" value="1"/>
</dbReference>
<dbReference type="InterPro" id="IPR001048">
    <property type="entry name" value="Asp/Glu/Uridylate_kinase"/>
</dbReference>
<evidence type="ECO:0000256" key="3">
    <source>
        <dbReference type="ARBA" id="ARBA00004986"/>
    </source>
</evidence>
<dbReference type="UniPathway" id="UPA00034">
    <property type="reaction ID" value="UER00015"/>
</dbReference>
<dbReference type="GO" id="GO:0004412">
    <property type="term" value="F:homoserine dehydrogenase activity"/>
    <property type="evidence" value="ECO:0007669"/>
    <property type="project" value="UniProtKB-EC"/>
</dbReference>
<evidence type="ECO:0000256" key="17">
    <source>
        <dbReference type="ARBA" id="ARBA00023002"/>
    </source>
</evidence>
<keyword evidence="12" id="KW-0479">Metal-binding</keyword>